<dbReference type="Pfam" id="PF07690">
    <property type="entry name" value="MFS_1"/>
    <property type="match status" value="1"/>
</dbReference>
<evidence type="ECO:0000259" key="8">
    <source>
        <dbReference type="PROSITE" id="PS50850"/>
    </source>
</evidence>
<evidence type="ECO:0000256" key="6">
    <source>
        <dbReference type="ARBA" id="ARBA00023136"/>
    </source>
</evidence>
<evidence type="ECO:0000256" key="7">
    <source>
        <dbReference type="SAM" id="Phobius"/>
    </source>
</evidence>
<evidence type="ECO:0000256" key="1">
    <source>
        <dbReference type="ARBA" id="ARBA00004651"/>
    </source>
</evidence>
<evidence type="ECO:0000256" key="2">
    <source>
        <dbReference type="ARBA" id="ARBA00022448"/>
    </source>
</evidence>
<dbReference type="InterPro" id="IPR020846">
    <property type="entry name" value="MFS_dom"/>
</dbReference>
<proteinExistence type="predicted"/>
<evidence type="ECO:0000313" key="9">
    <source>
        <dbReference type="EMBL" id="MCX2966475.1"/>
    </source>
</evidence>
<gene>
    <name evidence="9" type="ORF">OSB52_20540</name>
</gene>
<feature type="transmembrane region" description="Helical" evidence="7">
    <location>
        <begin position="42"/>
        <end position="62"/>
    </location>
</feature>
<dbReference type="SUPFAM" id="SSF103473">
    <property type="entry name" value="MFS general substrate transporter"/>
    <property type="match status" value="1"/>
</dbReference>
<name>A0A9X3D7V8_9ACTN</name>
<dbReference type="RefSeq" id="WP_235726117.1">
    <property type="nucleotide sequence ID" value="NZ_JAPKFM010000027.1"/>
</dbReference>
<dbReference type="InterPro" id="IPR036259">
    <property type="entry name" value="MFS_trans_sf"/>
</dbReference>
<feature type="transmembrane region" description="Helical" evidence="7">
    <location>
        <begin position="99"/>
        <end position="120"/>
    </location>
</feature>
<dbReference type="Gene3D" id="1.20.1720.10">
    <property type="entry name" value="Multidrug resistance protein D"/>
    <property type="match status" value="1"/>
</dbReference>
<accession>A0A9X3D7V8</accession>
<evidence type="ECO:0000256" key="3">
    <source>
        <dbReference type="ARBA" id="ARBA00022475"/>
    </source>
</evidence>
<keyword evidence="3" id="KW-1003">Cell membrane</keyword>
<feature type="domain" description="Major facilitator superfamily (MFS) profile" evidence="8">
    <location>
        <begin position="8"/>
        <end position="160"/>
    </location>
</feature>
<dbReference type="GO" id="GO:0005886">
    <property type="term" value="C:plasma membrane"/>
    <property type="evidence" value="ECO:0007669"/>
    <property type="project" value="UniProtKB-SubCell"/>
</dbReference>
<evidence type="ECO:0000256" key="4">
    <source>
        <dbReference type="ARBA" id="ARBA00022692"/>
    </source>
</evidence>
<keyword evidence="10" id="KW-1185">Reference proteome</keyword>
<evidence type="ECO:0000313" key="10">
    <source>
        <dbReference type="Proteomes" id="UP001143347"/>
    </source>
</evidence>
<dbReference type="InterPro" id="IPR011701">
    <property type="entry name" value="MFS"/>
</dbReference>
<evidence type="ECO:0000256" key="5">
    <source>
        <dbReference type="ARBA" id="ARBA00022989"/>
    </source>
</evidence>
<dbReference type="EMBL" id="JAPKFM010000027">
    <property type="protein sequence ID" value="MCX2966475.1"/>
    <property type="molecule type" value="Genomic_DNA"/>
</dbReference>
<keyword evidence="2" id="KW-0813">Transport</keyword>
<dbReference type="AlphaFoldDB" id="A0A9X3D7V8"/>
<dbReference type="PROSITE" id="PS50850">
    <property type="entry name" value="MFS"/>
    <property type="match status" value="1"/>
</dbReference>
<feature type="transmembrane region" description="Helical" evidence="7">
    <location>
        <begin position="74"/>
        <end position="93"/>
    </location>
</feature>
<comment type="caution">
    <text evidence="9">The sequence shown here is derived from an EMBL/GenBank/DDBJ whole genome shotgun (WGS) entry which is preliminary data.</text>
</comment>
<dbReference type="Proteomes" id="UP001143347">
    <property type="component" value="Unassembled WGS sequence"/>
</dbReference>
<dbReference type="GO" id="GO:0022857">
    <property type="term" value="F:transmembrane transporter activity"/>
    <property type="evidence" value="ECO:0007669"/>
    <property type="project" value="InterPro"/>
</dbReference>
<dbReference type="PANTHER" id="PTHR42718:SF46">
    <property type="entry name" value="BLR6921 PROTEIN"/>
    <property type="match status" value="1"/>
</dbReference>
<keyword evidence="5 7" id="KW-1133">Transmembrane helix</keyword>
<reference evidence="9" key="1">
    <citation type="submission" date="2022-10" db="EMBL/GenBank/DDBJ databases">
        <title>WGS of marine actinomycetes from Thailand.</title>
        <authorList>
            <person name="Thawai C."/>
        </authorList>
    </citation>
    <scope>NUCLEOTIDE SEQUENCE</scope>
    <source>
        <strain evidence="9">SW21</strain>
    </source>
</reference>
<keyword evidence="6 7" id="KW-0472">Membrane</keyword>
<sequence>MIDARWAALWMASAAQLMVVLDVSVVNIALPAVGDDLRMTDAALQWVASGYALAFAGGLLVGGRLADVYGLRRVFVFGLGVFIAASVIGGLAVSGEMLIAARVVQGVGAAIASPATFTILTRTYPEGPVRTPATAPCRPAWASSHSLSSPWSSASTLFRA</sequence>
<dbReference type="PANTHER" id="PTHR42718">
    <property type="entry name" value="MAJOR FACILITATOR SUPERFAMILY MULTIDRUG TRANSPORTER MFSC"/>
    <property type="match status" value="1"/>
</dbReference>
<keyword evidence="4 7" id="KW-0812">Transmembrane</keyword>
<comment type="subcellular location">
    <subcellularLocation>
        <location evidence="1">Cell membrane</location>
        <topology evidence="1">Multi-pass membrane protein</topology>
    </subcellularLocation>
</comment>
<protein>
    <submittedName>
        <fullName evidence="9">MFS transporter</fullName>
    </submittedName>
</protein>
<feature type="transmembrane region" description="Helical" evidence="7">
    <location>
        <begin position="7"/>
        <end position="30"/>
    </location>
</feature>
<organism evidence="9 10">
    <name type="scientific">Gordonia aquimaris</name>
    <dbReference type="NCBI Taxonomy" id="2984863"/>
    <lineage>
        <taxon>Bacteria</taxon>
        <taxon>Bacillati</taxon>
        <taxon>Actinomycetota</taxon>
        <taxon>Actinomycetes</taxon>
        <taxon>Mycobacteriales</taxon>
        <taxon>Gordoniaceae</taxon>
        <taxon>Gordonia</taxon>
    </lineage>
</organism>